<comment type="caution">
    <text evidence="3">The sequence shown here is derived from an EMBL/GenBank/DDBJ whole genome shotgun (WGS) entry which is preliminary data.</text>
</comment>
<evidence type="ECO:0000256" key="1">
    <source>
        <dbReference type="SAM" id="MobiDB-lite"/>
    </source>
</evidence>
<dbReference type="AlphaFoldDB" id="A0A9P3LC76"/>
<feature type="compositionally biased region" description="Basic and acidic residues" evidence="1">
    <location>
        <begin position="1"/>
        <end position="10"/>
    </location>
</feature>
<evidence type="ECO:0000313" key="3">
    <source>
        <dbReference type="EMBL" id="GJE90221.1"/>
    </source>
</evidence>
<keyword evidence="2" id="KW-0472">Membrane</keyword>
<keyword evidence="4" id="KW-1185">Reference proteome</keyword>
<gene>
    <name evidence="3" type="ORF">PsYK624_063480</name>
</gene>
<feature type="transmembrane region" description="Helical" evidence="2">
    <location>
        <begin position="239"/>
        <end position="256"/>
    </location>
</feature>
<feature type="compositionally biased region" description="Acidic residues" evidence="1">
    <location>
        <begin position="28"/>
        <end position="49"/>
    </location>
</feature>
<protein>
    <submittedName>
        <fullName evidence="3">Uncharacterized protein</fullName>
    </submittedName>
</protein>
<sequence length="304" mass="33382">MSNASRDDGASRTASGSATPIVITQLVGEEDSEEDRGDSEVTASDESEDIGIPGLTITLDGPNPTVGDVLRTTTRELNRMFDDVSLRFRGRPALSQNQLKEERARLLKLRAQTGLGPLRVQAPAASRALSTPPQDDVSPHVWPAGPRHDGEHSRPVRAPRRTSPRRGRERAVIRGSPAPPQDDVRHDDGGDGTPEQDGDEPAVTWYGALVTLTTLGLGTWKLAAAYANEAAVAVNAVDWVLSVVLALLFFWLDRLCRRVRWLRWMKQRSVPADISAATRRACGPFGRVYAWLKSDMRPPDEERQ</sequence>
<feature type="compositionally biased region" description="Basic residues" evidence="1">
    <location>
        <begin position="155"/>
        <end position="168"/>
    </location>
</feature>
<evidence type="ECO:0000313" key="4">
    <source>
        <dbReference type="Proteomes" id="UP000703269"/>
    </source>
</evidence>
<keyword evidence="2" id="KW-0812">Transmembrane</keyword>
<reference evidence="3 4" key="1">
    <citation type="submission" date="2021-08" db="EMBL/GenBank/DDBJ databases">
        <title>Draft Genome Sequence of Phanerochaete sordida strain YK-624.</title>
        <authorList>
            <person name="Mori T."/>
            <person name="Dohra H."/>
            <person name="Suzuki T."/>
            <person name="Kawagishi H."/>
            <person name="Hirai H."/>
        </authorList>
    </citation>
    <scope>NUCLEOTIDE SEQUENCE [LARGE SCALE GENOMIC DNA]</scope>
    <source>
        <strain evidence="3 4">YK-624</strain>
    </source>
</reference>
<accession>A0A9P3LC76</accession>
<feature type="region of interest" description="Disordered" evidence="1">
    <location>
        <begin position="1"/>
        <end position="56"/>
    </location>
</feature>
<proteinExistence type="predicted"/>
<dbReference type="Proteomes" id="UP000703269">
    <property type="component" value="Unassembled WGS sequence"/>
</dbReference>
<feature type="region of interest" description="Disordered" evidence="1">
    <location>
        <begin position="118"/>
        <end position="201"/>
    </location>
</feature>
<keyword evidence="2" id="KW-1133">Transmembrane helix</keyword>
<evidence type="ECO:0000256" key="2">
    <source>
        <dbReference type="SAM" id="Phobius"/>
    </source>
</evidence>
<organism evidence="3 4">
    <name type="scientific">Phanerochaete sordida</name>
    <dbReference type="NCBI Taxonomy" id="48140"/>
    <lineage>
        <taxon>Eukaryota</taxon>
        <taxon>Fungi</taxon>
        <taxon>Dikarya</taxon>
        <taxon>Basidiomycota</taxon>
        <taxon>Agaricomycotina</taxon>
        <taxon>Agaricomycetes</taxon>
        <taxon>Polyporales</taxon>
        <taxon>Phanerochaetaceae</taxon>
        <taxon>Phanerochaete</taxon>
    </lineage>
</organism>
<name>A0A9P3LC76_9APHY</name>
<dbReference type="EMBL" id="BPQB01000015">
    <property type="protein sequence ID" value="GJE90221.1"/>
    <property type="molecule type" value="Genomic_DNA"/>
</dbReference>